<organism evidence="2 6">
    <name type="scientific">Durio zibethinus</name>
    <name type="common">Durian</name>
    <dbReference type="NCBI Taxonomy" id="66656"/>
    <lineage>
        <taxon>Eukaryota</taxon>
        <taxon>Viridiplantae</taxon>
        <taxon>Streptophyta</taxon>
        <taxon>Embryophyta</taxon>
        <taxon>Tracheophyta</taxon>
        <taxon>Spermatophyta</taxon>
        <taxon>Magnoliopsida</taxon>
        <taxon>eudicotyledons</taxon>
        <taxon>Gunneridae</taxon>
        <taxon>Pentapetalae</taxon>
        <taxon>rosids</taxon>
        <taxon>malvids</taxon>
        <taxon>Malvales</taxon>
        <taxon>Malvaceae</taxon>
        <taxon>Helicteroideae</taxon>
        <taxon>Durio</taxon>
    </lineage>
</organism>
<dbReference type="PANTHER" id="PTHR37187">
    <property type="entry name" value="EXPRESSED PROTEIN"/>
    <property type="match status" value="1"/>
</dbReference>
<name>A0A6P5YM82_DURZI</name>
<evidence type="ECO:0000313" key="5">
    <source>
        <dbReference type="RefSeq" id="XP_022741185.1"/>
    </source>
</evidence>
<evidence type="ECO:0000313" key="2">
    <source>
        <dbReference type="Proteomes" id="UP000515121"/>
    </source>
</evidence>
<feature type="region of interest" description="Disordered" evidence="1">
    <location>
        <begin position="44"/>
        <end position="205"/>
    </location>
</feature>
<keyword evidence="2" id="KW-1185">Reference proteome</keyword>
<feature type="region of interest" description="Disordered" evidence="1">
    <location>
        <begin position="275"/>
        <end position="304"/>
    </location>
</feature>
<dbReference type="OrthoDB" id="1926326at2759"/>
<feature type="compositionally biased region" description="Polar residues" evidence="1">
    <location>
        <begin position="108"/>
        <end position="119"/>
    </location>
</feature>
<sequence>MEKSSNGRPEETLKVGAHDEEKEVQVVLEDSAASKPDVELVRDIFTDGNSKSVNETTDGKNSCSSSSSTVEDAEPEGKSPQVENSENFEEEKLVSDSVVESVELEPGVSSTEEFSQGINPSVEKSGDSDAAGLDAKDTEEKALPSLDETNADSPILQDLSVNGLKEETEQLSSAETTRDSALLTGKPKGIDQETTLPGLDKTNGSKVEADVMSCLTENSGVPAAAVAQGITETKIPASDNDAGGSSGSSDLASKENIKDSLLAANVSIVETRDAGELVNQPETGESSGNQPIVSMSHHPVQPTSWKSCCGLFEVLRRSDR</sequence>
<feature type="compositionally biased region" description="Low complexity" evidence="1">
    <location>
        <begin position="95"/>
        <end position="105"/>
    </location>
</feature>
<evidence type="ECO:0000256" key="1">
    <source>
        <dbReference type="SAM" id="MobiDB-lite"/>
    </source>
</evidence>
<dbReference type="RefSeq" id="XP_022741187.1">
    <property type="nucleotide sequence ID" value="XM_022885452.1"/>
</dbReference>
<gene>
    <name evidence="3 4 5 6 7" type="primary">LOC111292849</name>
</gene>
<accession>A0A6P5YM82</accession>
<dbReference type="RefSeq" id="XP_022741184.1">
    <property type="nucleotide sequence ID" value="XM_022885449.1"/>
</dbReference>
<feature type="compositionally biased region" description="Low complexity" evidence="1">
    <location>
        <begin position="237"/>
        <end position="251"/>
    </location>
</feature>
<feature type="region of interest" description="Disordered" evidence="1">
    <location>
        <begin position="1"/>
        <end position="22"/>
    </location>
</feature>
<evidence type="ECO:0000313" key="4">
    <source>
        <dbReference type="RefSeq" id="XP_022741184.1"/>
    </source>
</evidence>
<dbReference type="AlphaFoldDB" id="A0A6P5YM82"/>
<dbReference type="Proteomes" id="UP000515121">
    <property type="component" value="Unplaced"/>
</dbReference>
<feature type="compositionally biased region" description="Polar residues" evidence="1">
    <location>
        <begin position="280"/>
        <end position="293"/>
    </location>
</feature>
<dbReference type="KEGG" id="dzi:111292849"/>
<dbReference type="RefSeq" id="XP_022741183.1">
    <property type="nucleotide sequence ID" value="XM_022885448.1"/>
</dbReference>
<evidence type="ECO:0000313" key="7">
    <source>
        <dbReference type="RefSeq" id="XP_022741187.1"/>
    </source>
</evidence>
<protein>
    <submittedName>
        <fullName evidence="3 4">Uncharacterized protein LOC111292849</fullName>
    </submittedName>
</protein>
<dbReference type="RefSeq" id="XP_022741185.1">
    <property type="nucleotide sequence ID" value="XM_022885450.1"/>
</dbReference>
<dbReference type="PANTHER" id="PTHR37187:SF7">
    <property type="entry name" value="EXPRESSED PROTEIN"/>
    <property type="match status" value="1"/>
</dbReference>
<evidence type="ECO:0000313" key="6">
    <source>
        <dbReference type="RefSeq" id="XP_022741186.1"/>
    </source>
</evidence>
<feature type="compositionally biased region" description="Polar residues" evidence="1">
    <location>
        <begin position="47"/>
        <end position="70"/>
    </location>
</feature>
<dbReference type="GeneID" id="111292849"/>
<dbReference type="RefSeq" id="XP_022741186.1">
    <property type="nucleotide sequence ID" value="XM_022885451.1"/>
</dbReference>
<reference evidence="3 4" key="1">
    <citation type="submission" date="2025-04" db="UniProtKB">
        <authorList>
            <consortium name="RefSeq"/>
        </authorList>
    </citation>
    <scope>IDENTIFICATION</scope>
    <source>
        <tissue evidence="3 4">Fruit stalk</tissue>
    </source>
</reference>
<proteinExistence type="predicted"/>
<feature type="region of interest" description="Disordered" evidence="1">
    <location>
        <begin position="232"/>
        <end position="252"/>
    </location>
</feature>
<evidence type="ECO:0000313" key="3">
    <source>
        <dbReference type="RefSeq" id="XP_022741183.1"/>
    </source>
</evidence>